<reference evidence="1 2" key="1">
    <citation type="submission" date="2019-11" db="EMBL/GenBank/DDBJ databases">
        <title>Whole-genome sequence of a the green, strictly anaerobic photosynthetic bacterium Heliobacillus mobilis DSM 6151.</title>
        <authorList>
            <person name="Kyndt J.A."/>
            <person name="Meyer T.E."/>
        </authorList>
    </citation>
    <scope>NUCLEOTIDE SEQUENCE [LARGE SCALE GENOMIC DNA]</scope>
    <source>
        <strain evidence="1 2">DSM 6151</strain>
    </source>
</reference>
<sequence>MSEINLLPAELRVERKAFLRQLLLTTLAALLLPCLVYGLSEYGLFLLQRQVSEMEQKVADLHGQLNNAPVVDEESQREAAALATVLGKERRGITDLLQRIGAMTPEKITFKNVEASDLEKSGSLSISGKSEDMKAVGEFMDSLNQLGQIAEVSLEDSYLVKADSEVEEPQGVHFKISCRLSDN</sequence>
<dbReference type="Pfam" id="PF05137">
    <property type="entry name" value="PilN"/>
    <property type="match status" value="1"/>
</dbReference>
<comment type="caution">
    <text evidence="1">The sequence shown here is derived from an EMBL/GenBank/DDBJ whole genome shotgun (WGS) entry which is preliminary data.</text>
</comment>
<gene>
    <name evidence="1" type="ORF">GJ688_10245</name>
</gene>
<dbReference type="RefSeq" id="WP_155476457.1">
    <property type="nucleotide sequence ID" value="NZ_WNKU01000010.1"/>
</dbReference>
<dbReference type="OrthoDB" id="9862929at2"/>
<dbReference type="PANTHER" id="PTHR40278:SF1">
    <property type="entry name" value="DNA UTILIZATION PROTEIN HOFN"/>
    <property type="match status" value="1"/>
</dbReference>
<dbReference type="InterPro" id="IPR007813">
    <property type="entry name" value="PilN"/>
</dbReference>
<evidence type="ECO:0000313" key="2">
    <source>
        <dbReference type="Proteomes" id="UP000430670"/>
    </source>
</evidence>
<name>A0A6I3SLJ9_HELMO</name>
<dbReference type="InterPro" id="IPR052534">
    <property type="entry name" value="Extracell_DNA_Util/SecSys_Comp"/>
</dbReference>
<keyword evidence="2" id="KW-1185">Reference proteome</keyword>
<dbReference type="AlphaFoldDB" id="A0A6I3SLJ9"/>
<protein>
    <submittedName>
        <fullName evidence="1">Uncharacterized protein</fullName>
    </submittedName>
</protein>
<evidence type="ECO:0000313" key="1">
    <source>
        <dbReference type="EMBL" id="MTV49357.1"/>
    </source>
</evidence>
<organism evidence="1 2">
    <name type="scientific">Heliobacterium mobile</name>
    <name type="common">Heliobacillus mobilis</name>
    <dbReference type="NCBI Taxonomy" id="28064"/>
    <lineage>
        <taxon>Bacteria</taxon>
        <taxon>Bacillati</taxon>
        <taxon>Bacillota</taxon>
        <taxon>Clostridia</taxon>
        <taxon>Eubacteriales</taxon>
        <taxon>Heliobacteriaceae</taxon>
        <taxon>Heliobacterium</taxon>
    </lineage>
</organism>
<proteinExistence type="predicted"/>
<dbReference type="PANTHER" id="PTHR40278">
    <property type="entry name" value="DNA UTILIZATION PROTEIN HOFN"/>
    <property type="match status" value="1"/>
</dbReference>
<dbReference type="Proteomes" id="UP000430670">
    <property type="component" value="Unassembled WGS sequence"/>
</dbReference>
<dbReference type="EMBL" id="WNKU01000010">
    <property type="protein sequence ID" value="MTV49357.1"/>
    <property type="molecule type" value="Genomic_DNA"/>
</dbReference>
<accession>A0A6I3SLJ9</accession>